<gene>
    <name evidence="2" type="ORF">Vlu01_11400</name>
</gene>
<dbReference type="InterPro" id="IPR012338">
    <property type="entry name" value="Beta-lactam/transpept-like"/>
</dbReference>
<dbReference type="Pfam" id="PF13354">
    <property type="entry name" value="Beta-lactamase2"/>
    <property type="match status" value="1"/>
</dbReference>
<feature type="domain" description="Beta-lactamase class A catalytic" evidence="1">
    <location>
        <begin position="10"/>
        <end position="76"/>
    </location>
</feature>
<dbReference type="Gene3D" id="3.40.710.10">
    <property type="entry name" value="DD-peptidase/beta-lactamase superfamily"/>
    <property type="match status" value="1"/>
</dbReference>
<dbReference type="SUPFAM" id="SSF56601">
    <property type="entry name" value="beta-lactamase/transpeptidase-like"/>
    <property type="match status" value="1"/>
</dbReference>
<dbReference type="InterPro" id="IPR000871">
    <property type="entry name" value="Beta-lactam_class-A"/>
</dbReference>
<dbReference type="EMBL" id="BOPB01000005">
    <property type="protein sequence ID" value="GIJ20516.1"/>
    <property type="molecule type" value="Genomic_DNA"/>
</dbReference>
<dbReference type="InterPro" id="IPR045155">
    <property type="entry name" value="Beta-lactam_cat"/>
</dbReference>
<organism evidence="2 3">
    <name type="scientific">Micromonospora lutea</name>
    <dbReference type="NCBI Taxonomy" id="419825"/>
    <lineage>
        <taxon>Bacteria</taxon>
        <taxon>Bacillati</taxon>
        <taxon>Actinomycetota</taxon>
        <taxon>Actinomycetes</taxon>
        <taxon>Micromonosporales</taxon>
        <taxon>Micromonosporaceae</taxon>
        <taxon>Micromonospora</taxon>
    </lineage>
</organism>
<accession>A0ABQ4IRJ3</accession>
<reference evidence="2 3" key="1">
    <citation type="submission" date="2021-01" db="EMBL/GenBank/DDBJ databases">
        <title>Whole genome shotgun sequence of Verrucosispora lutea NBRC 106530.</title>
        <authorList>
            <person name="Komaki H."/>
            <person name="Tamura T."/>
        </authorList>
    </citation>
    <scope>NUCLEOTIDE SEQUENCE [LARGE SCALE GENOMIC DNA]</scope>
    <source>
        <strain evidence="2 3">NBRC 106530</strain>
    </source>
</reference>
<sequence length="105" mass="11428">MSRKFYISALDALWAGDRAVLVDWLKRNTTGDTTIRAGAPDGWEVGDKTGTADYGTRNDITVVWPPDRAPIVLAVLSSRDRPDADSDDALLARAAELTLDALRRG</sequence>
<evidence type="ECO:0000313" key="3">
    <source>
        <dbReference type="Proteomes" id="UP000643165"/>
    </source>
</evidence>
<dbReference type="PRINTS" id="PR00118">
    <property type="entry name" value="BLACTAMASEA"/>
</dbReference>
<protein>
    <recommendedName>
        <fullName evidence="1">Beta-lactamase class A catalytic domain-containing protein</fullName>
    </recommendedName>
</protein>
<dbReference type="PANTHER" id="PTHR35333">
    <property type="entry name" value="BETA-LACTAMASE"/>
    <property type="match status" value="1"/>
</dbReference>
<comment type="caution">
    <text evidence="2">The sequence shown here is derived from an EMBL/GenBank/DDBJ whole genome shotgun (WGS) entry which is preliminary data.</text>
</comment>
<evidence type="ECO:0000313" key="2">
    <source>
        <dbReference type="EMBL" id="GIJ20516.1"/>
    </source>
</evidence>
<keyword evidence="3" id="KW-1185">Reference proteome</keyword>
<dbReference type="PANTHER" id="PTHR35333:SF3">
    <property type="entry name" value="BETA-LACTAMASE-TYPE TRANSPEPTIDASE FOLD CONTAINING PROTEIN"/>
    <property type="match status" value="1"/>
</dbReference>
<proteinExistence type="predicted"/>
<dbReference type="Proteomes" id="UP000643165">
    <property type="component" value="Unassembled WGS sequence"/>
</dbReference>
<evidence type="ECO:0000259" key="1">
    <source>
        <dbReference type="Pfam" id="PF13354"/>
    </source>
</evidence>
<name>A0ABQ4IRJ3_9ACTN</name>